<dbReference type="RefSeq" id="WP_161028303.1">
    <property type="nucleotide sequence ID" value="NZ_WWCJ01000028.1"/>
</dbReference>
<gene>
    <name evidence="2" type="ORF">GTP41_24970</name>
</gene>
<sequence>MKWKTLLAAACLSLSASHALAACGAFRFAYPDQHRPPYWLGNGAEVANPPGATVELVREFAASAGCAVNFVRLPVMRLRSAVSSGSADFTTVDISADGQAGMVLPRDAQGKPDTKRAATLFVAAFVRIKDGYTRATDPLQMMRGQRVGILHGSTYGPILEQAGAVIDHGAITVPSSFEKLRLGRIDAFVVPLVTASDLDNFVATRFKGEIIRLDKPIVKSYIWFATNRRYYEAHRSEVEAMWNWLGGDGNKRFNQLLRKYAEN</sequence>
<evidence type="ECO:0000313" key="2">
    <source>
        <dbReference type="EMBL" id="MYN05355.1"/>
    </source>
</evidence>
<name>A0A6N9HR91_9BURK</name>
<keyword evidence="3" id="KW-1185">Reference proteome</keyword>
<protein>
    <submittedName>
        <fullName evidence="2">Transporter substrate-binding domain-containing protein</fullName>
    </submittedName>
</protein>
<reference evidence="2 3" key="1">
    <citation type="submission" date="2019-12" db="EMBL/GenBank/DDBJ databases">
        <title>Novel species isolated from a subtropical stream in China.</title>
        <authorList>
            <person name="Lu H."/>
        </authorList>
    </citation>
    <scope>NUCLEOTIDE SEQUENCE [LARGE SCALE GENOMIC DNA]</scope>
    <source>
        <strain evidence="2 3">DS3</strain>
    </source>
</reference>
<feature type="chain" id="PRO_5027100473" evidence="1">
    <location>
        <begin position="22"/>
        <end position="263"/>
    </location>
</feature>
<dbReference type="EMBL" id="WWCJ01000028">
    <property type="protein sequence ID" value="MYN05355.1"/>
    <property type="molecule type" value="Genomic_DNA"/>
</dbReference>
<proteinExistence type="predicted"/>
<feature type="signal peptide" evidence="1">
    <location>
        <begin position="1"/>
        <end position="21"/>
    </location>
</feature>
<keyword evidence="1" id="KW-0732">Signal</keyword>
<evidence type="ECO:0000313" key="3">
    <source>
        <dbReference type="Proteomes" id="UP000448575"/>
    </source>
</evidence>
<dbReference type="AlphaFoldDB" id="A0A6N9HR91"/>
<dbReference type="PROSITE" id="PS51257">
    <property type="entry name" value="PROKAR_LIPOPROTEIN"/>
    <property type="match status" value="1"/>
</dbReference>
<dbReference type="Proteomes" id="UP000448575">
    <property type="component" value="Unassembled WGS sequence"/>
</dbReference>
<dbReference type="SUPFAM" id="SSF53850">
    <property type="entry name" value="Periplasmic binding protein-like II"/>
    <property type="match status" value="1"/>
</dbReference>
<organism evidence="2 3">
    <name type="scientific">Pseudoduganella guangdongensis</name>
    <dbReference type="NCBI Taxonomy" id="2692179"/>
    <lineage>
        <taxon>Bacteria</taxon>
        <taxon>Pseudomonadati</taxon>
        <taxon>Pseudomonadota</taxon>
        <taxon>Betaproteobacteria</taxon>
        <taxon>Burkholderiales</taxon>
        <taxon>Oxalobacteraceae</taxon>
        <taxon>Telluria group</taxon>
        <taxon>Pseudoduganella</taxon>
    </lineage>
</organism>
<dbReference type="Gene3D" id="3.40.190.10">
    <property type="entry name" value="Periplasmic binding protein-like II"/>
    <property type="match status" value="2"/>
</dbReference>
<accession>A0A6N9HR91</accession>
<evidence type="ECO:0000256" key="1">
    <source>
        <dbReference type="SAM" id="SignalP"/>
    </source>
</evidence>
<comment type="caution">
    <text evidence="2">The sequence shown here is derived from an EMBL/GenBank/DDBJ whole genome shotgun (WGS) entry which is preliminary data.</text>
</comment>